<name>A0A6J8DIS3_MYTCO</name>
<organism evidence="1 2">
    <name type="scientific">Mytilus coruscus</name>
    <name type="common">Sea mussel</name>
    <dbReference type="NCBI Taxonomy" id="42192"/>
    <lineage>
        <taxon>Eukaryota</taxon>
        <taxon>Metazoa</taxon>
        <taxon>Spiralia</taxon>
        <taxon>Lophotrochozoa</taxon>
        <taxon>Mollusca</taxon>
        <taxon>Bivalvia</taxon>
        <taxon>Autobranchia</taxon>
        <taxon>Pteriomorphia</taxon>
        <taxon>Mytilida</taxon>
        <taxon>Mytiloidea</taxon>
        <taxon>Mytilidae</taxon>
        <taxon>Mytilinae</taxon>
        <taxon>Mytilus</taxon>
    </lineage>
</organism>
<dbReference type="AlphaFoldDB" id="A0A6J8DIS3"/>
<keyword evidence="2" id="KW-1185">Reference proteome</keyword>
<gene>
    <name evidence="1" type="ORF">MCOR_41386</name>
</gene>
<dbReference type="PANTHER" id="PTHR47510:SF3">
    <property type="entry name" value="ENDO_EXONUCLEASE_PHOSPHATASE DOMAIN-CONTAINING PROTEIN"/>
    <property type="match status" value="1"/>
</dbReference>
<dbReference type="OrthoDB" id="6152604at2759"/>
<dbReference type="EMBL" id="CACVKT020007453">
    <property type="protein sequence ID" value="CAC5407956.1"/>
    <property type="molecule type" value="Genomic_DNA"/>
</dbReference>
<sequence length="188" mass="21473">MFQDTCLKVSKLLLKFKKDYFSTKISEIEHDQKQLHRLTNDFMGNRREVILPSHNDEKVLADKFCEFFVGKISAIRDNLTAKNDASSYNRDIMRAEGEPLRSLSPVSNDELRKIILTAPTKSCELDLLPTKLLKPCVDHLLPSITDIVNTSLSEQCVPLSFKQAVVRPLLKKPSLDEEVLKNYRPVSN</sequence>
<protein>
    <submittedName>
        <fullName evidence="1">Uncharacterized protein</fullName>
    </submittedName>
</protein>
<reference evidence="1 2" key="1">
    <citation type="submission" date="2020-06" db="EMBL/GenBank/DDBJ databases">
        <authorList>
            <person name="Li R."/>
            <person name="Bekaert M."/>
        </authorList>
    </citation>
    <scope>NUCLEOTIDE SEQUENCE [LARGE SCALE GENOMIC DNA]</scope>
    <source>
        <strain evidence="2">wild</strain>
    </source>
</reference>
<dbReference type="PANTHER" id="PTHR47510">
    <property type="entry name" value="REVERSE TRANSCRIPTASE DOMAIN-CONTAINING PROTEIN"/>
    <property type="match status" value="1"/>
</dbReference>
<evidence type="ECO:0000313" key="1">
    <source>
        <dbReference type="EMBL" id="CAC5407956.1"/>
    </source>
</evidence>
<evidence type="ECO:0000313" key="2">
    <source>
        <dbReference type="Proteomes" id="UP000507470"/>
    </source>
</evidence>
<dbReference type="Proteomes" id="UP000507470">
    <property type="component" value="Unassembled WGS sequence"/>
</dbReference>
<accession>A0A6J8DIS3</accession>
<proteinExistence type="predicted"/>